<dbReference type="EMBL" id="CP050474">
    <property type="protein sequence ID" value="UTZ35179.1"/>
    <property type="molecule type" value="Genomic_DNA"/>
</dbReference>
<geneLocation type="plasmid" evidence="2 3">
    <name>unnamed3</name>
</geneLocation>
<proteinExistence type="predicted"/>
<keyword evidence="3" id="KW-1185">Reference proteome</keyword>
<evidence type="ECO:0000259" key="1">
    <source>
        <dbReference type="Pfam" id="PF24731"/>
    </source>
</evidence>
<evidence type="ECO:0000313" key="3">
    <source>
        <dbReference type="Proteomes" id="UP001059912"/>
    </source>
</evidence>
<gene>
    <name evidence="2" type="ORF">HB762_28365</name>
</gene>
<name>A0ABY5ILX1_9VIBR</name>
<dbReference type="RefSeq" id="WP_255905548.1">
    <property type="nucleotide sequence ID" value="NZ_CP050466.1"/>
</dbReference>
<dbReference type="Pfam" id="PF24731">
    <property type="entry name" value="DUF7683"/>
    <property type="match status" value="1"/>
</dbReference>
<feature type="domain" description="DUF7683" evidence="1">
    <location>
        <begin position="1"/>
        <end position="64"/>
    </location>
</feature>
<organism evidence="2 3">
    <name type="scientific">Vibrio campbellii</name>
    <dbReference type="NCBI Taxonomy" id="680"/>
    <lineage>
        <taxon>Bacteria</taxon>
        <taxon>Pseudomonadati</taxon>
        <taxon>Pseudomonadota</taxon>
        <taxon>Gammaproteobacteria</taxon>
        <taxon>Vibrionales</taxon>
        <taxon>Vibrionaceae</taxon>
        <taxon>Vibrio</taxon>
    </lineage>
</organism>
<sequence length="73" mass="8367">MYELNFYDEQTEEFVADFLLINVKAEDVIEVFGFPLQGNCTDVTETQLRRISLKEGRSFHLEGCTVSICEVEG</sequence>
<evidence type="ECO:0000313" key="2">
    <source>
        <dbReference type="EMBL" id="UTZ35179.1"/>
    </source>
</evidence>
<protein>
    <recommendedName>
        <fullName evidence="1">DUF7683 domain-containing protein</fullName>
    </recommendedName>
</protein>
<dbReference type="InterPro" id="IPR056100">
    <property type="entry name" value="DUF7683"/>
</dbReference>
<keyword evidence="2" id="KW-0614">Plasmid</keyword>
<accession>A0ABY5ILX1</accession>
<reference evidence="2" key="1">
    <citation type="submission" date="2020-03" db="EMBL/GenBank/DDBJ databases">
        <title>Five strains of Vibrio campbellii isolated from Mariana Trench.</title>
        <authorList>
            <person name="Liang J."/>
            <person name="Zhang X.-H."/>
        </authorList>
    </citation>
    <scope>NUCLEOTIDE SEQUENCE</scope>
    <source>
        <strain evidence="2">LJC013</strain>
        <plasmid evidence="2">unnamed3</plasmid>
    </source>
</reference>
<dbReference type="Proteomes" id="UP001059912">
    <property type="component" value="Plasmid unnamed3"/>
</dbReference>